<comment type="caution">
    <text evidence="1">The sequence shown here is derived from an EMBL/GenBank/DDBJ whole genome shotgun (WGS) entry which is preliminary data.</text>
</comment>
<dbReference type="SUPFAM" id="SSF47923">
    <property type="entry name" value="Ypt/Rab-GAP domain of gyp1p"/>
    <property type="match status" value="1"/>
</dbReference>
<dbReference type="AlphaFoldDB" id="A0A9Q0UPF0"/>
<keyword evidence="2" id="KW-1185">Reference proteome</keyword>
<accession>A0A9Q0UPF0</accession>
<protein>
    <submittedName>
        <fullName evidence="1">TBC1 DOMAIN FAMILY MEMBER GTPASE-ACTIVATING PROTEIN</fullName>
    </submittedName>
</protein>
<reference evidence="1" key="2">
    <citation type="journal article" date="2023" name="Int. J. Mol. Sci.">
        <title>De Novo Assembly and Annotation of 11 Diverse Shrub Willow (Salix) Genomes Reveals Novel Gene Organization in Sex-Linked Regions.</title>
        <authorList>
            <person name="Hyden B."/>
            <person name="Feng K."/>
            <person name="Yates T.B."/>
            <person name="Jawdy S."/>
            <person name="Cereghino C."/>
            <person name="Smart L.B."/>
            <person name="Muchero W."/>
        </authorList>
    </citation>
    <scope>NUCLEOTIDE SEQUENCE</scope>
    <source>
        <tissue evidence="1">Shoot tip</tissue>
    </source>
</reference>
<evidence type="ECO:0000313" key="1">
    <source>
        <dbReference type="EMBL" id="KAJ6733936.1"/>
    </source>
</evidence>
<dbReference type="InterPro" id="IPR035969">
    <property type="entry name" value="Rab-GAP_TBC_sf"/>
</dbReference>
<evidence type="ECO:0000313" key="2">
    <source>
        <dbReference type="Proteomes" id="UP001151752"/>
    </source>
</evidence>
<sequence length="307" mass="34701">MEMWKKLTISGNELQRSRNNVGVDPSIRPQVWEFLLGIIHWEPLLSTEAAEDNKKRQPIEETSLSNARNAFKYRNRCPCICCTLRSKEIYGYDIIQGMMKEREATRSKVDELYQRKCKDSSDSAGSTCRCEEAQIVQLHDHSCFIPTSESTPIVVSPKRDGELMDPGIVDVVRTESSHLEFYEQKRNFPARMSDILAVYRIESVERFSDGRTSAGVMQKQLQAFVAHLGDSRDKECLHTYHVLVQKASICIPDADGSLPSRSYLSVRLCGWLGGLFSCSPALNASQTVNFIMLYGSNLRAMGTTNLE</sequence>
<dbReference type="EMBL" id="JAPFFM010000011">
    <property type="protein sequence ID" value="KAJ6733936.1"/>
    <property type="molecule type" value="Genomic_DNA"/>
</dbReference>
<organism evidence="1 2">
    <name type="scientific">Salix koriyanagi</name>
    <dbReference type="NCBI Taxonomy" id="2511006"/>
    <lineage>
        <taxon>Eukaryota</taxon>
        <taxon>Viridiplantae</taxon>
        <taxon>Streptophyta</taxon>
        <taxon>Embryophyta</taxon>
        <taxon>Tracheophyta</taxon>
        <taxon>Spermatophyta</taxon>
        <taxon>Magnoliopsida</taxon>
        <taxon>eudicotyledons</taxon>
        <taxon>Gunneridae</taxon>
        <taxon>Pentapetalae</taxon>
        <taxon>rosids</taxon>
        <taxon>fabids</taxon>
        <taxon>Malpighiales</taxon>
        <taxon>Salicaceae</taxon>
        <taxon>Saliceae</taxon>
        <taxon>Salix</taxon>
    </lineage>
</organism>
<gene>
    <name evidence="1" type="ORF">OIU74_005684</name>
</gene>
<dbReference type="Proteomes" id="UP001151752">
    <property type="component" value="Chromosome 7"/>
</dbReference>
<reference evidence="1" key="1">
    <citation type="submission" date="2022-11" db="EMBL/GenBank/DDBJ databases">
        <authorList>
            <person name="Hyden B.L."/>
            <person name="Feng K."/>
            <person name="Yates T."/>
            <person name="Jawdy S."/>
            <person name="Smart L.B."/>
            <person name="Muchero W."/>
        </authorList>
    </citation>
    <scope>NUCLEOTIDE SEQUENCE</scope>
    <source>
        <tissue evidence="1">Shoot tip</tissue>
    </source>
</reference>
<proteinExistence type="predicted"/>
<name>A0A9Q0UPF0_9ROSI</name>